<dbReference type="GO" id="GO:0005730">
    <property type="term" value="C:nucleolus"/>
    <property type="evidence" value="ECO:0007669"/>
    <property type="project" value="InterPro"/>
</dbReference>
<evidence type="ECO:0000313" key="5">
    <source>
        <dbReference type="Proteomes" id="UP000269721"/>
    </source>
</evidence>
<dbReference type="GO" id="GO:0033314">
    <property type="term" value="P:mitotic DNA replication checkpoint signaling"/>
    <property type="evidence" value="ECO:0007669"/>
    <property type="project" value="TreeGrafter"/>
</dbReference>
<dbReference type="AlphaFoldDB" id="A0A4P9WAG5"/>
<dbReference type="PANTHER" id="PTHR12900">
    <property type="entry name" value="MITOTIC AND DNA DAMAGE CHECKPOINT PROTEIN HUS1"/>
    <property type="match status" value="1"/>
</dbReference>
<feature type="non-terminal residue" evidence="4">
    <location>
        <position position="116"/>
    </location>
</feature>
<dbReference type="Pfam" id="PF04005">
    <property type="entry name" value="Hus1"/>
    <property type="match status" value="1"/>
</dbReference>
<comment type="similarity">
    <text evidence="2">Belongs to the HUS1 family.</text>
</comment>
<dbReference type="GO" id="GO:0035861">
    <property type="term" value="C:site of double-strand break"/>
    <property type="evidence" value="ECO:0007669"/>
    <property type="project" value="TreeGrafter"/>
</dbReference>
<reference evidence="5" key="1">
    <citation type="journal article" date="2018" name="Nat. Microbiol.">
        <title>Leveraging single-cell genomics to expand the fungal tree of life.</title>
        <authorList>
            <person name="Ahrendt S.R."/>
            <person name="Quandt C.A."/>
            <person name="Ciobanu D."/>
            <person name="Clum A."/>
            <person name="Salamov A."/>
            <person name="Andreopoulos B."/>
            <person name="Cheng J.F."/>
            <person name="Woyke T."/>
            <person name="Pelin A."/>
            <person name="Henrissat B."/>
            <person name="Reynolds N.K."/>
            <person name="Benny G.L."/>
            <person name="Smith M.E."/>
            <person name="James T.Y."/>
            <person name="Grigoriev I.V."/>
        </authorList>
    </citation>
    <scope>NUCLEOTIDE SEQUENCE [LARGE SCALE GENOMIC DNA]</scope>
</reference>
<dbReference type="InterPro" id="IPR007150">
    <property type="entry name" value="HUS1/Mec3"/>
</dbReference>
<evidence type="ECO:0000256" key="3">
    <source>
        <dbReference type="ARBA" id="ARBA00023242"/>
    </source>
</evidence>
<dbReference type="Proteomes" id="UP000269721">
    <property type="component" value="Unassembled WGS sequence"/>
</dbReference>
<feature type="non-terminal residue" evidence="4">
    <location>
        <position position="1"/>
    </location>
</feature>
<dbReference type="PANTHER" id="PTHR12900:SF0">
    <property type="entry name" value="CHECKPOINT PROTEIN"/>
    <property type="match status" value="1"/>
</dbReference>
<evidence type="ECO:0000313" key="4">
    <source>
        <dbReference type="EMBL" id="RKO89434.1"/>
    </source>
</evidence>
<evidence type="ECO:0000256" key="1">
    <source>
        <dbReference type="ARBA" id="ARBA00004123"/>
    </source>
</evidence>
<dbReference type="PIRSF" id="PIRSF011312">
    <property type="entry name" value="Cell_cycle_HUS1"/>
    <property type="match status" value="1"/>
</dbReference>
<dbReference type="GO" id="GO:0030896">
    <property type="term" value="C:checkpoint clamp complex"/>
    <property type="evidence" value="ECO:0007669"/>
    <property type="project" value="InterPro"/>
</dbReference>
<comment type="subcellular location">
    <subcellularLocation>
        <location evidence="1">Nucleus</location>
    </subcellularLocation>
</comment>
<accession>A0A4P9WAG5</accession>
<proteinExistence type="inferred from homology"/>
<dbReference type="GO" id="GO:0044778">
    <property type="term" value="P:meiotic DNA integrity checkpoint signaling"/>
    <property type="evidence" value="ECO:0007669"/>
    <property type="project" value="TreeGrafter"/>
</dbReference>
<protein>
    <submittedName>
        <fullName evidence="4">Checkpoint protein Hus1/Mec3</fullName>
    </submittedName>
</protein>
<dbReference type="OrthoDB" id="337750at2759"/>
<dbReference type="GO" id="GO:0006289">
    <property type="term" value="P:nucleotide-excision repair"/>
    <property type="evidence" value="ECO:0007669"/>
    <property type="project" value="TreeGrafter"/>
</dbReference>
<evidence type="ECO:0000256" key="2">
    <source>
        <dbReference type="ARBA" id="ARBA00005563"/>
    </source>
</evidence>
<sequence>HILLPPLHDIRTIAERMKSIDTHITLSANMQGDLTLRVRTDAVRVETFFKDLINPDPTQVDVSQQPSMTRAPDLFAEARVDVKDFVKFLQSSIVHPKNVVCCIAERIGLILYVYLG</sequence>
<dbReference type="GO" id="GO:0031573">
    <property type="term" value="P:mitotic intra-S DNA damage checkpoint signaling"/>
    <property type="evidence" value="ECO:0007669"/>
    <property type="project" value="TreeGrafter"/>
</dbReference>
<dbReference type="GO" id="GO:0000724">
    <property type="term" value="P:double-strand break repair via homologous recombination"/>
    <property type="evidence" value="ECO:0007669"/>
    <property type="project" value="TreeGrafter"/>
</dbReference>
<dbReference type="GO" id="GO:0000723">
    <property type="term" value="P:telomere maintenance"/>
    <property type="evidence" value="ECO:0007669"/>
    <property type="project" value="TreeGrafter"/>
</dbReference>
<name>A0A4P9WAG5_9FUNG</name>
<keyword evidence="3" id="KW-0539">Nucleus</keyword>
<organism evidence="4 5">
    <name type="scientific">Blyttiomyces helicus</name>
    <dbReference type="NCBI Taxonomy" id="388810"/>
    <lineage>
        <taxon>Eukaryota</taxon>
        <taxon>Fungi</taxon>
        <taxon>Fungi incertae sedis</taxon>
        <taxon>Chytridiomycota</taxon>
        <taxon>Chytridiomycota incertae sedis</taxon>
        <taxon>Chytridiomycetes</taxon>
        <taxon>Chytridiomycetes incertae sedis</taxon>
        <taxon>Blyttiomyces</taxon>
    </lineage>
</organism>
<dbReference type="InterPro" id="IPR016580">
    <property type="entry name" value="HUS1"/>
</dbReference>
<dbReference type="Gene3D" id="3.70.10.10">
    <property type="match status" value="1"/>
</dbReference>
<keyword evidence="5" id="KW-1185">Reference proteome</keyword>
<dbReference type="EMBL" id="KZ996091">
    <property type="protein sequence ID" value="RKO89434.1"/>
    <property type="molecule type" value="Genomic_DNA"/>
</dbReference>
<gene>
    <name evidence="4" type="ORF">BDK51DRAFT_5515</name>
</gene>